<name>A0A653DHP1_CALMS</name>
<keyword evidence="3" id="KW-1185">Reference proteome</keyword>
<gene>
    <name evidence="2" type="ORF">CALMAC_LOCUS17641</name>
</gene>
<sequence length="65" mass="7314">MIRENGGSGVLKSALRYSTEHDSGDRRAKHPANDARDAMREPPKFWRVARLYNWIYSACQCGCGG</sequence>
<dbReference type="EMBL" id="CAACVG010012148">
    <property type="protein sequence ID" value="VEN59725.1"/>
    <property type="molecule type" value="Genomic_DNA"/>
</dbReference>
<dbReference type="AlphaFoldDB" id="A0A653DHP1"/>
<reference evidence="2 3" key="1">
    <citation type="submission" date="2019-01" db="EMBL/GenBank/DDBJ databases">
        <authorList>
            <person name="Sayadi A."/>
        </authorList>
    </citation>
    <scope>NUCLEOTIDE SEQUENCE [LARGE SCALE GENOMIC DNA]</scope>
</reference>
<evidence type="ECO:0000256" key="1">
    <source>
        <dbReference type="SAM" id="MobiDB-lite"/>
    </source>
</evidence>
<evidence type="ECO:0000313" key="3">
    <source>
        <dbReference type="Proteomes" id="UP000410492"/>
    </source>
</evidence>
<dbReference type="Proteomes" id="UP000410492">
    <property type="component" value="Unassembled WGS sequence"/>
</dbReference>
<feature type="compositionally biased region" description="Basic and acidic residues" evidence="1">
    <location>
        <begin position="18"/>
        <end position="39"/>
    </location>
</feature>
<feature type="region of interest" description="Disordered" evidence="1">
    <location>
        <begin position="1"/>
        <end position="39"/>
    </location>
</feature>
<protein>
    <submittedName>
        <fullName evidence="2">Uncharacterized protein</fullName>
    </submittedName>
</protein>
<evidence type="ECO:0000313" key="2">
    <source>
        <dbReference type="EMBL" id="VEN59725.1"/>
    </source>
</evidence>
<proteinExistence type="predicted"/>
<accession>A0A653DHP1</accession>
<organism evidence="2 3">
    <name type="scientific">Callosobruchus maculatus</name>
    <name type="common">Southern cowpea weevil</name>
    <name type="synonym">Pulse bruchid</name>
    <dbReference type="NCBI Taxonomy" id="64391"/>
    <lineage>
        <taxon>Eukaryota</taxon>
        <taxon>Metazoa</taxon>
        <taxon>Ecdysozoa</taxon>
        <taxon>Arthropoda</taxon>
        <taxon>Hexapoda</taxon>
        <taxon>Insecta</taxon>
        <taxon>Pterygota</taxon>
        <taxon>Neoptera</taxon>
        <taxon>Endopterygota</taxon>
        <taxon>Coleoptera</taxon>
        <taxon>Polyphaga</taxon>
        <taxon>Cucujiformia</taxon>
        <taxon>Chrysomeloidea</taxon>
        <taxon>Chrysomelidae</taxon>
        <taxon>Bruchinae</taxon>
        <taxon>Bruchini</taxon>
        <taxon>Callosobruchus</taxon>
    </lineage>
</organism>